<feature type="chain" id="PRO_5041466321" evidence="5">
    <location>
        <begin position="23"/>
        <end position="556"/>
    </location>
</feature>
<dbReference type="InterPro" id="IPR013320">
    <property type="entry name" value="ConA-like_dom_sf"/>
</dbReference>
<comment type="caution">
    <text evidence="7">The sequence shown here is derived from an EMBL/GenBank/DDBJ whole genome shotgun (WGS) entry which is preliminary data.</text>
</comment>
<evidence type="ECO:0000256" key="5">
    <source>
        <dbReference type="SAM" id="SignalP"/>
    </source>
</evidence>
<protein>
    <submittedName>
        <fullName evidence="7">Glycosyl hydrolase</fullName>
    </submittedName>
</protein>
<accession>A0AA40A3H1</accession>
<dbReference type="AlphaFoldDB" id="A0AA40A3H1"/>
<dbReference type="GO" id="GO:0005975">
    <property type="term" value="P:carbohydrate metabolic process"/>
    <property type="evidence" value="ECO:0007669"/>
    <property type="project" value="InterPro"/>
</dbReference>
<evidence type="ECO:0000256" key="4">
    <source>
        <dbReference type="RuleBase" id="RU361187"/>
    </source>
</evidence>
<dbReference type="SUPFAM" id="SSF49899">
    <property type="entry name" value="Concanavalin A-like lectins/glucanases"/>
    <property type="match status" value="1"/>
</dbReference>
<keyword evidence="2 4" id="KW-0378">Hydrolase</keyword>
<dbReference type="InterPro" id="IPR023296">
    <property type="entry name" value="Glyco_hydro_beta-prop_sf"/>
</dbReference>
<dbReference type="Gene3D" id="2.60.120.200">
    <property type="match status" value="1"/>
</dbReference>
<dbReference type="CDD" id="cd09001">
    <property type="entry name" value="GH43_FsAxh1-like"/>
    <property type="match status" value="1"/>
</dbReference>
<dbReference type="GO" id="GO:0004553">
    <property type="term" value="F:hydrolase activity, hydrolyzing O-glycosyl compounds"/>
    <property type="evidence" value="ECO:0007669"/>
    <property type="project" value="InterPro"/>
</dbReference>
<evidence type="ECO:0000313" key="8">
    <source>
        <dbReference type="Proteomes" id="UP001172102"/>
    </source>
</evidence>
<evidence type="ECO:0000259" key="6">
    <source>
        <dbReference type="Pfam" id="PF17851"/>
    </source>
</evidence>
<organism evidence="7 8">
    <name type="scientific">Lasiosphaeris hirsuta</name>
    <dbReference type="NCBI Taxonomy" id="260670"/>
    <lineage>
        <taxon>Eukaryota</taxon>
        <taxon>Fungi</taxon>
        <taxon>Dikarya</taxon>
        <taxon>Ascomycota</taxon>
        <taxon>Pezizomycotina</taxon>
        <taxon>Sordariomycetes</taxon>
        <taxon>Sordariomycetidae</taxon>
        <taxon>Sordariales</taxon>
        <taxon>Lasiosphaeriaceae</taxon>
        <taxon>Lasiosphaeris</taxon>
    </lineage>
</organism>
<dbReference type="Gene3D" id="2.115.10.20">
    <property type="entry name" value="Glycosyl hydrolase domain, family 43"/>
    <property type="match status" value="1"/>
</dbReference>
<dbReference type="PANTHER" id="PTHR42812">
    <property type="entry name" value="BETA-XYLOSIDASE"/>
    <property type="match status" value="1"/>
</dbReference>
<feature type="domain" description="Beta-xylosidase C-terminal Concanavalin A-like" evidence="6">
    <location>
        <begin position="347"/>
        <end position="552"/>
    </location>
</feature>
<proteinExistence type="inferred from homology"/>
<keyword evidence="5" id="KW-0732">Signal</keyword>
<sequence>MFSIHIRSTILFLAILLTTTAANPALPARATNFTNPVLWQDYPDLDVFRVGHVFYYSSSTFAYSPGAPVLKSYDLVHWTPVTHSVPLLSSFGARYSLNGSGNGYVKGIWASTLRYRASNDMFYWMGCIENRQTHIFTAAGTTAGAHAGEVPAGRWNWTAQPPINTCYYDSGLLIDSDDDTMYVVYGSPSIHIAQLSPDGLRQVSTQQVYTPPPGTTLEGARLYKTRGTYYILATRPADAEVVLKSAGGPLGPYTARALVTRVAGPLPAGTPAGFAHQGGMVDAPDGRWWYVAFLDAYPGGRIPVVAPLRWSADGWPEVVLDAAGRWGGEYPTPVETDRTVGGVGGTDLFEGGALGEGWEWNHDPEGTRWRMAEGGGLVLGTADVTGDLFAARNTLTQRIVGPKAVGTFRLDVSAMRDGDRAGAVLFRDRAAYVGVWKEGAAARVVMVRDLTLAEGTWSTLAEGTVAAAGPTLAGGEDVWLRIEADITPAFGTSTERRAAFSYSVDGGKNFVGLGPGAALSNSWRYFSGYRFGVFNHATKELGGEVKVKSFTMENAS</sequence>
<dbReference type="InterPro" id="IPR041542">
    <property type="entry name" value="GH43_C2"/>
</dbReference>
<evidence type="ECO:0000256" key="1">
    <source>
        <dbReference type="ARBA" id="ARBA00009865"/>
    </source>
</evidence>
<dbReference type="EMBL" id="JAUKUA010000006">
    <property type="protein sequence ID" value="KAK0708585.1"/>
    <property type="molecule type" value="Genomic_DNA"/>
</dbReference>
<dbReference type="Pfam" id="PF04616">
    <property type="entry name" value="Glyco_hydro_43"/>
    <property type="match status" value="1"/>
</dbReference>
<dbReference type="Proteomes" id="UP001172102">
    <property type="component" value="Unassembled WGS sequence"/>
</dbReference>
<evidence type="ECO:0000313" key="7">
    <source>
        <dbReference type="EMBL" id="KAK0708585.1"/>
    </source>
</evidence>
<evidence type="ECO:0000256" key="3">
    <source>
        <dbReference type="ARBA" id="ARBA00023295"/>
    </source>
</evidence>
<reference evidence="7" key="1">
    <citation type="submission" date="2023-06" db="EMBL/GenBank/DDBJ databases">
        <title>Genome-scale phylogeny and comparative genomics of the fungal order Sordariales.</title>
        <authorList>
            <consortium name="Lawrence Berkeley National Laboratory"/>
            <person name="Hensen N."/>
            <person name="Bonometti L."/>
            <person name="Westerberg I."/>
            <person name="Brannstrom I.O."/>
            <person name="Guillou S."/>
            <person name="Cros-Aarteil S."/>
            <person name="Calhoun S."/>
            <person name="Haridas S."/>
            <person name="Kuo A."/>
            <person name="Mondo S."/>
            <person name="Pangilinan J."/>
            <person name="Riley R."/>
            <person name="Labutti K."/>
            <person name="Andreopoulos B."/>
            <person name="Lipzen A."/>
            <person name="Chen C."/>
            <person name="Yanf M."/>
            <person name="Daum C."/>
            <person name="Ng V."/>
            <person name="Clum A."/>
            <person name="Steindorff A."/>
            <person name="Ohm R."/>
            <person name="Martin F."/>
            <person name="Silar P."/>
            <person name="Natvig D."/>
            <person name="Lalanne C."/>
            <person name="Gautier V."/>
            <person name="Ament-Velasquez S.L."/>
            <person name="Kruys A."/>
            <person name="Hutchinson M.I."/>
            <person name="Powell A.J."/>
            <person name="Barry K."/>
            <person name="Miller A.N."/>
            <person name="Grigoriev I.V."/>
            <person name="Debuchy R."/>
            <person name="Gladieux P."/>
            <person name="Thoren M.H."/>
            <person name="Johannesson H."/>
        </authorList>
    </citation>
    <scope>NUCLEOTIDE SEQUENCE</scope>
    <source>
        <strain evidence="7">SMH4607-1</strain>
    </source>
</reference>
<name>A0AA40A3H1_9PEZI</name>
<keyword evidence="3 4" id="KW-0326">Glycosidase</keyword>
<gene>
    <name evidence="7" type="ORF">B0H67DRAFT_496529</name>
</gene>
<dbReference type="PANTHER" id="PTHR42812:SF15">
    <property type="entry name" value="HYDROLASE, PUTATIVE (AFU_ORTHOLOGUE AFUA_2G00930)-RELATED"/>
    <property type="match status" value="1"/>
</dbReference>
<feature type="signal peptide" evidence="5">
    <location>
        <begin position="1"/>
        <end position="22"/>
    </location>
</feature>
<dbReference type="Pfam" id="PF17851">
    <property type="entry name" value="GH43_C2"/>
    <property type="match status" value="1"/>
</dbReference>
<comment type="similarity">
    <text evidence="1 4">Belongs to the glycosyl hydrolase 43 family.</text>
</comment>
<keyword evidence="8" id="KW-1185">Reference proteome</keyword>
<dbReference type="SUPFAM" id="SSF75005">
    <property type="entry name" value="Arabinanase/levansucrase/invertase"/>
    <property type="match status" value="1"/>
</dbReference>
<dbReference type="InterPro" id="IPR051795">
    <property type="entry name" value="Glycosyl_Hydrlase_43"/>
</dbReference>
<evidence type="ECO:0000256" key="2">
    <source>
        <dbReference type="ARBA" id="ARBA00022801"/>
    </source>
</evidence>
<dbReference type="InterPro" id="IPR006710">
    <property type="entry name" value="Glyco_hydro_43"/>
</dbReference>